<name>A0A1N7ITU6_9CORY</name>
<dbReference type="STRING" id="1161099.SAMN05444817_10252"/>
<feature type="domain" description="Beta-lactamase-related" evidence="1">
    <location>
        <begin position="62"/>
        <end position="310"/>
    </location>
</feature>
<dbReference type="PANTHER" id="PTHR46825">
    <property type="entry name" value="D-ALANYL-D-ALANINE-CARBOXYPEPTIDASE/ENDOPEPTIDASE AMPH"/>
    <property type="match status" value="1"/>
</dbReference>
<dbReference type="SUPFAM" id="SSF56601">
    <property type="entry name" value="beta-lactamase/transpeptidase-like"/>
    <property type="match status" value="1"/>
</dbReference>
<keyword evidence="3" id="KW-1185">Reference proteome</keyword>
<protein>
    <submittedName>
        <fullName evidence="2">Beta-lactamase</fullName>
    </submittedName>
</protein>
<evidence type="ECO:0000313" key="3">
    <source>
        <dbReference type="Proteomes" id="UP000186292"/>
    </source>
</evidence>
<dbReference type="Proteomes" id="UP000186292">
    <property type="component" value="Unassembled WGS sequence"/>
</dbReference>
<dbReference type="OrthoDB" id="3171327at2"/>
<dbReference type="Gene3D" id="3.40.710.10">
    <property type="entry name" value="DD-peptidase/beta-lactamase superfamily"/>
    <property type="match status" value="1"/>
</dbReference>
<dbReference type="PANTHER" id="PTHR46825:SF9">
    <property type="entry name" value="BETA-LACTAMASE-RELATED DOMAIN-CONTAINING PROTEIN"/>
    <property type="match status" value="1"/>
</dbReference>
<dbReference type="InterPro" id="IPR012338">
    <property type="entry name" value="Beta-lactam/transpept-like"/>
</dbReference>
<dbReference type="Pfam" id="PF00144">
    <property type="entry name" value="Beta-lactamase"/>
    <property type="match status" value="1"/>
</dbReference>
<accession>A0A1N7ITU6</accession>
<dbReference type="RefSeq" id="WP_076598405.1">
    <property type="nucleotide sequence ID" value="NZ_CP046976.1"/>
</dbReference>
<organism evidence="2 3">
    <name type="scientific">Corynebacterium appendicis CIP 107643</name>
    <dbReference type="NCBI Taxonomy" id="1161099"/>
    <lineage>
        <taxon>Bacteria</taxon>
        <taxon>Bacillati</taxon>
        <taxon>Actinomycetota</taxon>
        <taxon>Actinomycetes</taxon>
        <taxon>Mycobacteriales</taxon>
        <taxon>Corynebacteriaceae</taxon>
        <taxon>Corynebacterium</taxon>
    </lineage>
</organism>
<dbReference type="AlphaFoldDB" id="A0A1N7ITU6"/>
<gene>
    <name evidence="2" type="ORF">SAMN05444817_10252</name>
</gene>
<dbReference type="EMBL" id="FTOF01000002">
    <property type="protein sequence ID" value="SIS40513.1"/>
    <property type="molecule type" value="Genomic_DNA"/>
</dbReference>
<evidence type="ECO:0000313" key="2">
    <source>
        <dbReference type="EMBL" id="SIS40513.1"/>
    </source>
</evidence>
<proteinExistence type="predicted"/>
<sequence>MRQQNILRTAVGVVAALATLALLLYFGPRPIASATFHTGDDEVASILETHAPNGYNEIAGFIYDGGEVRFGGLGADENTEFEIGSLTKTFNGELARQQIEEGLLQLDTQVQEIIDADGTPVADVTIEELLNHTSGLSRLEGIGFGRAIFTNFRDGGNPYRKDTDEVIFDIARTAELKDRGERNYSNFGAALLGQLLAVNDDMSYENLLRARILKPAGMESTFLATPRTVNGHPRGLTLSGRPAERWDMMGWAPAGAIRSTPHDMAKYVDWVAEHGGPDLAWSNFEEDGTTYTFHNGGTGGYSTMLVWDPDSEKPRAAFVANSSEASVDDLGVELVKGV</sequence>
<reference evidence="3" key="1">
    <citation type="submission" date="2017-01" db="EMBL/GenBank/DDBJ databases">
        <authorList>
            <person name="Varghese N."/>
            <person name="Submissions S."/>
        </authorList>
    </citation>
    <scope>NUCLEOTIDE SEQUENCE [LARGE SCALE GENOMIC DNA]</scope>
    <source>
        <strain evidence="3">DSM 44531</strain>
    </source>
</reference>
<dbReference type="InterPro" id="IPR001466">
    <property type="entry name" value="Beta-lactam-related"/>
</dbReference>
<dbReference type="InterPro" id="IPR050491">
    <property type="entry name" value="AmpC-like"/>
</dbReference>
<evidence type="ECO:0000259" key="1">
    <source>
        <dbReference type="Pfam" id="PF00144"/>
    </source>
</evidence>